<dbReference type="Proteomes" id="UP001230629">
    <property type="component" value="Unassembled WGS sequence"/>
</dbReference>
<feature type="transmembrane region" description="Helical" evidence="1">
    <location>
        <begin position="77"/>
        <end position="98"/>
    </location>
</feature>
<evidence type="ECO:0000313" key="4">
    <source>
        <dbReference type="Proteomes" id="UP000256718"/>
    </source>
</evidence>
<sequence length="99" mass="10938">MNYDKNKNDAKKNFIIALVLLPFGLVLSGFVIKYGWNNILSTIDGVPSINLPQAVGINVLISPFASKKNTDEDFATVIARAFISPLVVLLLLWIVTLFM</sequence>
<organism evidence="3 4">
    <name type="scientific">Streptococcus agalactiae</name>
    <dbReference type="NCBI Taxonomy" id="1311"/>
    <lineage>
        <taxon>Bacteria</taxon>
        <taxon>Bacillati</taxon>
        <taxon>Bacillota</taxon>
        <taxon>Bacilli</taxon>
        <taxon>Lactobacillales</taxon>
        <taxon>Streptococcaceae</taxon>
        <taxon>Streptococcus</taxon>
    </lineage>
</organism>
<evidence type="ECO:0000256" key="1">
    <source>
        <dbReference type="SAM" id="Phobius"/>
    </source>
</evidence>
<proteinExistence type="predicted"/>
<dbReference type="RefSeq" id="WP_001105090.1">
    <property type="nucleotide sequence ID" value="NZ_BCNJ01000004.1"/>
</dbReference>
<evidence type="ECO:0000313" key="2">
    <source>
        <dbReference type="EMBL" id="MDK6898520.1"/>
    </source>
</evidence>
<evidence type="ECO:0008006" key="5">
    <source>
        <dbReference type="Google" id="ProtNLM"/>
    </source>
</evidence>
<dbReference type="EMBL" id="QHGZ01000009">
    <property type="protein sequence ID" value="RDY91507.1"/>
    <property type="molecule type" value="Genomic_DNA"/>
</dbReference>
<reference evidence="2" key="2">
    <citation type="submission" date="2023-05" db="EMBL/GenBank/DDBJ databases">
        <title>Cataloging the Phylogenetic Diversity of Human Bladder Bacteria.</title>
        <authorList>
            <person name="Du J."/>
        </authorList>
    </citation>
    <scope>NUCLEOTIDE SEQUENCE</scope>
    <source>
        <strain evidence="2">UMB8703</strain>
    </source>
</reference>
<keyword evidence="1" id="KW-0472">Membrane</keyword>
<comment type="caution">
    <text evidence="3">The sequence shown here is derived from an EMBL/GenBank/DDBJ whole genome shotgun (WGS) entry which is preliminary data.</text>
</comment>
<accession>A0A1A9DZX2</accession>
<gene>
    <name evidence="3" type="ORF">C4618_00420</name>
    <name evidence="2" type="ORF">QP229_00695</name>
</gene>
<keyword evidence="1" id="KW-1133">Transmembrane helix</keyword>
<dbReference type="Proteomes" id="UP000256718">
    <property type="component" value="Unassembled WGS sequence"/>
</dbReference>
<feature type="transmembrane region" description="Helical" evidence="1">
    <location>
        <begin position="12"/>
        <end position="32"/>
    </location>
</feature>
<evidence type="ECO:0000313" key="3">
    <source>
        <dbReference type="EMBL" id="RDY91507.1"/>
    </source>
</evidence>
<dbReference type="KEGG" id="sagg:EN73_03380"/>
<protein>
    <recommendedName>
        <fullName evidence="5">Phage membrane protein</fullName>
    </recommendedName>
</protein>
<name>A0A1A9DZX2_STRAG</name>
<dbReference type="AlphaFoldDB" id="A0A1A9DZX2"/>
<keyword evidence="1" id="KW-0812">Transmembrane</keyword>
<reference evidence="3 4" key="1">
    <citation type="journal article" date="2018" name="Emerg. Microbes Infect.">
        <title>Phenotypic and molecular analysis of nontypeable Group B streptococci: identification of cps2a and hybrid cps2a/cps5 Group B streptococcal capsule gene clusters.</title>
        <authorList>
            <person name="Alhhazmi A."/>
            <person name="Tyrrell G.J."/>
        </authorList>
    </citation>
    <scope>NUCLEOTIDE SEQUENCE [LARGE SCALE GENOMIC DNA]</scope>
    <source>
        <strain evidence="3 4">PLGBS17</strain>
    </source>
</reference>
<dbReference type="EMBL" id="JASOIH010000001">
    <property type="protein sequence ID" value="MDK6898520.1"/>
    <property type="molecule type" value="Genomic_DNA"/>
</dbReference>